<keyword evidence="5 6" id="KW-0067">ATP-binding</keyword>
<dbReference type="KEGG" id="pmar:B0X71_06685"/>
<protein>
    <recommendedName>
        <fullName evidence="6">Acetate kinase</fullName>
        <ecNumber evidence="6">2.7.2.1</ecNumber>
    </recommendedName>
    <alternativeName>
        <fullName evidence="6">Acetokinase</fullName>
    </alternativeName>
</protein>
<dbReference type="InterPro" id="IPR004372">
    <property type="entry name" value="Ac/propionate_kinase"/>
</dbReference>
<dbReference type="InterPro" id="IPR023865">
    <property type="entry name" value="Aliphatic_acid_kinase_CS"/>
</dbReference>
<feature type="active site" description="Proton donor/acceptor" evidence="6">
    <location>
        <position position="146"/>
    </location>
</feature>
<feature type="binding site" evidence="6">
    <location>
        <position position="89"/>
    </location>
    <ligand>
        <name>substrate</name>
    </ligand>
</feature>
<organism evidence="8 9">
    <name type="scientific">Planococcus lenghuensis</name>
    <dbReference type="NCBI Taxonomy" id="2213202"/>
    <lineage>
        <taxon>Bacteria</taxon>
        <taxon>Bacillati</taxon>
        <taxon>Bacillota</taxon>
        <taxon>Bacilli</taxon>
        <taxon>Bacillales</taxon>
        <taxon>Caryophanaceae</taxon>
        <taxon>Planococcus</taxon>
    </lineage>
</organism>
<dbReference type="EMBL" id="CP019640">
    <property type="protein sequence ID" value="AQQ52802.1"/>
    <property type="molecule type" value="Genomic_DNA"/>
</dbReference>
<dbReference type="SUPFAM" id="SSF53067">
    <property type="entry name" value="Actin-like ATPase domain"/>
    <property type="match status" value="2"/>
</dbReference>
<dbReference type="RefSeq" id="WP_077588681.1">
    <property type="nucleotide sequence ID" value="NZ_CP019640.1"/>
</dbReference>
<dbReference type="GO" id="GO:0005737">
    <property type="term" value="C:cytoplasm"/>
    <property type="evidence" value="ECO:0007669"/>
    <property type="project" value="UniProtKB-SubCell"/>
</dbReference>
<proteinExistence type="inferred from homology"/>
<evidence type="ECO:0000256" key="2">
    <source>
        <dbReference type="ARBA" id="ARBA00022679"/>
    </source>
</evidence>
<dbReference type="GO" id="GO:0008776">
    <property type="term" value="F:acetate kinase activity"/>
    <property type="evidence" value="ECO:0007669"/>
    <property type="project" value="UniProtKB-UniRule"/>
</dbReference>
<evidence type="ECO:0000256" key="1">
    <source>
        <dbReference type="ARBA" id="ARBA00008748"/>
    </source>
</evidence>
<comment type="subcellular location">
    <subcellularLocation>
        <location evidence="6">Cytoplasm</location>
    </subcellularLocation>
</comment>
<comment type="similarity">
    <text evidence="1 6 7">Belongs to the acetokinase family.</text>
</comment>
<keyword evidence="6" id="KW-0479">Metal-binding</keyword>
<dbReference type="Gene3D" id="3.30.420.40">
    <property type="match status" value="2"/>
</dbReference>
<comment type="catalytic activity">
    <reaction evidence="6">
        <text>acetate + ATP = acetyl phosphate + ADP</text>
        <dbReference type="Rhea" id="RHEA:11352"/>
        <dbReference type="ChEBI" id="CHEBI:22191"/>
        <dbReference type="ChEBI" id="CHEBI:30089"/>
        <dbReference type="ChEBI" id="CHEBI:30616"/>
        <dbReference type="ChEBI" id="CHEBI:456216"/>
        <dbReference type="EC" id="2.7.2.1"/>
    </reaction>
</comment>
<evidence type="ECO:0000256" key="4">
    <source>
        <dbReference type="ARBA" id="ARBA00022777"/>
    </source>
</evidence>
<feature type="binding site" evidence="6">
    <location>
        <position position="382"/>
    </location>
    <ligand>
        <name>Mg(2+)</name>
        <dbReference type="ChEBI" id="CHEBI:18420"/>
    </ligand>
</feature>
<keyword evidence="3 6" id="KW-0547">Nucleotide-binding</keyword>
<dbReference type="OrthoDB" id="9802453at2"/>
<dbReference type="GO" id="GO:0006083">
    <property type="term" value="P:acetate metabolic process"/>
    <property type="evidence" value="ECO:0007669"/>
    <property type="project" value="TreeGrafter"/>
</dbReference>
<evidence type="ECO:0000256" key="3">
    <source>
        <dbReference type="ARBA" id="ARBA00022741"/>
    </source>
</evidence>
<feature type="binding site" evidence="6">
    <location>
        <position position="8"/>
    </location>
    <ligand>
        <name>Mg(2+)</name>
        <dbReference type="ChEBI" id="CHEBI:18420"/>
    </ligand>
</feature>
<dbReference type="InterPro" id="IPR000890">
    <property type="entry name" value="Aliphatic_acid_kin_short-chain"/>
</dbReference>
<keyword evidence="2 6" id="KW-0808">Transferase</keyword>
<dbReference type="PROSITE" id="PS01075">
    <property type="entry name" value="ACETATE_KINASE_1"/>
    <property type="match status" value="1"/>
</dbReference>
<dbReference type="Proteomes" id="UP000188184">
    <property type="component" value="Chromosome"/>
</dbReference>
<feature type="site" description="Transition state stabilizer" evidence="6">
    <location>
        <position position="239"/>
    </location>
</feature>
<evidence type="ECO:0000313" key="8">
    <source>
        <dbReference type="EMBL" id="AQQ52802.1"/>
    </source>
</evidence>
<dbReference type="GO" id="GO:0005524">
    <property type="term" value="F:ATP binding"/>
    <property type="evidence" value="ECO:0007669"/>
    <property type="project" value="UniProtKB-KW"/>
</dbReference>
<dbReference type="PANTHER" id="PTHR21060">
    <property type="entry name" value="ACETATE KINASE"/>
    <property type="match status" value="1"/>
</dbReference>
<feature type="binding site" evidence="6">
    <location>
        <begin position="329"/>
        <end position="333"/>
    </location>
    <ligand>
        <name>ATP</name>
        <dbReference type="ChEBI" id="CHEBI:30616"/>
    </ligand>
</feature>
<dbReference type="EC" id="2.7.2.1" evidence="6"/>
<evidence type="ECO:0000256" key="6">
    <source>
        <dbReference type="HAMAP-Rule" id="MF_00020"/>
    </source>
</evidence>
<comment type="pathway">
    <text evidence="6">Metabolic intermediate biosynthesis; acetyl-CoA biosynthesis; acetyl-CoA from acetate: step 1/2.</text>
</comment>
<dbReference type="Pfam" id="PF00871">
    <property type="entry name" value="Acetate_kinase"/>
    <property type="match status" value="1"/>
</dbReference>
<feature type="site" description="Transition state stabilizer" evidence="6">
    <location>
        <position position="178"/>
    </location>
</feature>
<feature type="binding site" evidence="6">
    <location>
        <begin position="206"/>
        <end position="210"/>
    </location>
    <ligand>
        <name>ATP</name>
        <dbReference type="ChEBI" id="CHEBI:30616"/>
    </ligand>
</feature>
<sequence length="396" mass="43406">MPKILAVNAGSSSLKFQLLQMPEETVISKGIVERIGFTEPVFTLEVRGEKHKLNEPVTDHQDAVRILLEQLVEKGAVEQLADIDGVGHRVVHGGERYSDSVAIGDEEVRSFEELSELAPLHNPANVTGIQAFRKTLPDVPEVAVFDTAFHQTMPESSYLYSLPYSYYKEYGIRKYGFHGTSHKFVAQRAAELMNRPLNTLRIISCHLGNGASIAAIDRGKSIDTSMGFTPLAGVTMGTRSGNLDPALIPFIMEKTGKTAEEVLDVLNKESGMLGVSGFSSDLRDIETEAAKGNERAILALDVFASRIHKYIGSYAARMNGVDAILFTAGIGENSPIIRQRVLNGLQFMGVYADEELNNIRGKETFISHPHSPVKIIVIPTNEEVMIARDVIRVAGI</sequence>
<dbReference type="CDD" id="cd24010">
    <property type="entry name" value="ASKHA_NBD_AcK_PK"/>
    <property type="match status" value="1"/>
</dbReference>
<evidence type="ECO:0000256" key="5">
    <source>
        <dbReference type="ARBA" id="ARBA00022840"/>
    </source>
</evidence>
<keyword evidence="6" id="KW-0460">Magnesium</keyword>
<dbReference type="PRINTS" id="PR00471">
    <property type="entry name" value="ACETATEKNASE"/>
</dbReference>
<dbReference type="HAMAP" id="MF_00020">
    <property type="entry name" value="Acetate_kinase"/>
    <property type="match status" value="1"/>
</dbReference>
<accession>A0A1Q2KYS2</accession>
<dbReference type="PIRSF" id="PIRSF000722">
    <property type="entry name" value="Acetate_prop_kin"/>
    <property type="match status" value="1"/>
</dbReference>
<dbReference type="GO" id="GO:0006085">
    <property type="term" value="P:acetyl-CoA biosynthetic process"/>
    <property type="evidence" value="ECO:0007669"/>
    <property type="project" value="UniProtKB-UniRule"/>
</dbReference>
<dbReference type="InterPro" id="IPR043129">
    <property type="entry name" value="ATPase_NBD"/>
</dbReference>
<gene>
    <name evidence="6" type="primary">ackA</name>
    <name evidence="8" type="ORF">B0X71_06685</name>
</gene>
<comment type="cofactor">
    <cofactor evidence="6">
        <name>Mg(2+)</name>
        <dbReference type="ChEBI" id="CHEBI:18420"/>
    </cofactor>
    <cofactor evidence="6">
        <name>Mn(2+)</name>
        <dbReference type="ChEBI" id="CHEBI:29035"/>
    </cofactor>
    <text evidence="6">Mg(2+). Can also accept Mn(2+).</text>
</comment>
<dbReference type="NCBIfam" id="TIGR00016">
    <property type="entry name" value="ackA"/>
    <property type="match status" value="1"/>
</dbReference>
<keyword evidence="4 6" id="KW-0418">Kinase</keyword>
<reference evidence="8 9" key="1">
    <citation type="submission" date="2017-02" db="EMBL/GenBank/DDBJ databases">
        <title>The complete genomic sequence of a novel cold adapted crude oil-degrading bacterium Planococcus qaidamina Y42.</title>
        <authorList>
            <person name="Yang R."/>
        </authorList>
    </citation>
    <scope>NUCLEOTIDE SEQUENCE [LARGE SCALE GENOMIC DNA]</scope>
    <source>
        <strain evidence="8 9">Y42</strain>
    </source>
</reference>
<comment type="function">
    <text evidence="6">Catalyzes the formation of acetyl phosphate from acetate and ATP. Can also catalyze the reverse reaction.</text>
</comment>
<dbReference type="AlphaFoldDB" id="A0A1Q2KYS2"/>
<dbReference type="PROSITE" id="PS01076">
    <property type="entry name" value="ACETATE_KINASE_2"/>
    <property type="match status" value="1"/>
</dbReference>
<feature type="binding site" evidence="6">
    <location>
        <position position="15"/>
    </location>
    <ligand>
        <name>ATP</name>
        <dbReference type="ChEBI" id="CHEBI:30616"/>
    </ligand>
</feature>
<name>A0A1Q2KYS2_9BACL</name>
<keyword evidence="9" id="KW-1185">Reference proteome</keyword>
<keyword evidence="6" id="KW-0963">Cytoplasm</keyword>
<evidence type="ECO:0000256" key="7">
    <source>
        <dbReference type="RuleBase" id="RU003835"/>
    </source>
</evidence>
<feature type="binding site" evidence="6">
    <location>
        <begin position="281"/>
        <end position="283"/>
    </location>
    <ligand>
        <name>ATP</name>
        <dbReference type="ChEBI" id="CHEBI:30616"/>
    </ligand>
</feature>
<dbReference type="UniPathway" id="UPA00340">
    <property type="reaction ID" value="UER00458"/>
</dbReference>
<evidence type="ECO:0000313" key="9">
    <source>
        <dbReference type="Proteomes" id="UP000188184"/>
    </source>
</evidence>
<dbReference type="GO" id="GO:0000287">
    <property type="term" value="F:magnesium ion binding"/>
    <property type="evidence" value="ECO:0007669"/>
    <property type="project" value="UniProtKB-UniRule"/>
</dbReference>
<comment type="subunit">
    <text evidence="6">Homodimer.</text>
</comment>
<dbReference type="PANTHER" id="PTHR21060:SF15">
    <property type="entry name" value="ACETATE KINASE-RELATED"/>
    <property type="match status" value="1"/>
</dbReference>